<accession>A0A382HQG2</accession>
<gene>
    <name evidence="4" type="ORF">METZ01_LOCUS242364</name>
</gene>
<evidence type="ECO:0000259" key="3">
    <source>
        <dbReference type="Pfam" id="PF22725"/>
    </source>
</evidence>
<dbReference type="EMBL" id="UINC01062669">
    <property type="protein sequence ID" value="SVB89510.1"/>
    <property type="molecule type" value="Genomic_DNA"/>
</dbReference>
<proteinExistence type="predicted"/>
<reference evidence="4" key="1">
    <citation type="submission" date="2018-05" db="EMBL/GenBank/DDBJ databases">
        <authorList>
            <person name="Lanie J.A."/>
            <person name="Ng W.-L."/>
            <person name="Kazmierczak K.M."/>
            <person name="Andrzejewski T.M."/>
            <person name="Davidsen T.M."/>
            <person name="Wayne K.J."/>
            <person name="Tettelin H."/>
            <person name="Glass J.I."/>
            <person name="Rusch D."/>
            <person name="Podicherti R."/>
            <person name="Tsui H.-C.T."/>
            <person name="Winkler M.E."/>
        </authorList>
    </citation>
    <scope>NUCLEOTIDE SEQUENCE</scope>
</reference>
<dbReference type="AlphaFoldDB" id="A0A382HQG2"/>
<dbReference type="InterPro" id="IPR000683">
    <property type="entry name" value="Gfo/Idh/MocA-like_OxRdtase_N"/>
</dbReference>
<dbReference type="GO" id="GO:0000166">
    <property type="term" value="F:nucleotide binding"/>
    <property type="evidence" value="ECO:0007669"/>
    <property type="project" value="InterPro"/>
</dbReference>
<dbReference type="InterPro" id="IPR036291">
    <property type="entry name" value="NAD(P)-bd_dom_sf"/>
</dbReference>
<evidence type="ECO:0000256" key="1">
    <source>
        <dbReference type="ARBA" id="ARBA00023002"/>
    </source>
</evidence>
<sequence>MLNVAVIGMGWWGKTLVTLIGNSSKLRVVKGVKRNPKTEAEFAREHKFEIISDYSAVLKDPDIQGVVLCTPHTLHTEQIIDAANAGKHVFCEKPLSLTHSDVVRAVDAINKNKATLAVGHERRFEPPILDLMRTINSGELGTPLQIEANFSQDKMLALPLDNWRLTPEEAPAGPMTATGIHILDLAVGIFGEAESVVCNVKQLGSRLSNGDTLAALVSFRKGGHALLTAILATPFDGRFAVYCNKGWIEVRDKAHPATPEGWTLTQVVSGDKRTTREYPPASSVLTNLEAFADAAEGGAPYPVTQKEMIADIAALEAIIESARTGQRVIVQ</sequence>
<dbReference type="Pfam" id="PF22725">
    <property type="entry name" value="GFO_IDH_MocA_C3"/>
    <property type="match status" value="1"/>
</dbReference>
<feature type="domain" description="GFO/IDH/MocA-like oxidoreductase" evidence="3">
    <location>
        <begin position="131"/>
        <end position="249"/>
    </location>
</feature>
<protein>
    <recommendedName>
        <fullName evidence="5">Gfo/Idh/MocA-like oxidoreductase N-terminal domain-containing protein</fullName>
    </recommendedName>
</protein>
<dbReference type="SUPFAM" id="SSF55347">
    <property type="entry name" value="Glyceraldehyde-3-phosphate dehydrogenase-like, C-terminal domain"/>
    <property type="match status" value="1"/>
</dbReference>
<name>A0A382HQG2_9ZZZZ</name>
<dbReference type="PANTHER" id="PTHR42840">
    <property type="entry name" value="NAD(P)-BINDING ROSSMANN-FOLD SUPERFAMILY PROTEIN-RELATED"/>
    <property type="match status" value="1"/>
</dbReference>
<organism evidence="4">
    <name type="scientific">marine metagenome</name>
    <dbReference type="NCBI Taxonomy" id="408172"/>
    <lineage>
        <taxon>unclassified sequences</taxon>
        <taxon>metagenomes</taxon>
        <taxon>ecological metagenomes</taxon>
    </lineage>
</organism>
<dbReference type="GO" id="GO:0016491">
    <property type="term" value="F:oxidoreductase activity"/>
    <property type="evidence" value="ECO:0007669"/>
    <property type="project" value="UniProtKB-KW"/>
</dbReference>
<dbReference type="SUPFAM" id="SSF51735">
    <property type="entry name" value="NAD(P)-binding Rossmann-fold domains"/>
    <property type="match status" value="1"/>
</dbReference>
<dbReference type="InterPro" id="IPR055170">
    <property type="entry name" value="GFO_IDH_MocA-like_dom"/>
</dbReference>
<dbReference type="PANTHER" id="PTHR42840:SF3">
    <property type="entry name" value="BINDING ROSSMANN FOLD OXIDOREDUCTASE, PUTATIVE (AFU_ORTHOLOGUE AFUA_2G10240)-RELATED"/>
    <property type="match status" value="1"/>
</dbReference>
<dbReference type="Pfam" id="PF01408">
    <property type="entry name" value="GFO_IDH_MocA"/>
    <property type="match status" value="1"/>
</dbReference>
<evidence type="ECO:0000259" key="2">
    <source>
        <dbReference type="Pfam" id="PF01408"/>
    </source>
</evidence>
<keyword evidence="1" id="KW-0560">Oxidoreductase</keyword>
<dbReference type="Gene3D" id="3.40.50.720">
    <property type="entry name" value="NAD(P)-binding Rossmann-like Domain"/>
    <property type="match status" value="1"/>
</dbReference>
<dbReference type="Gene3D" id="3.30.360.10">
    <property type="entry name" value="Dihydrodipicolinate Reductase, domain 2"/>
    <property type="match status" value="1"/>
</dbReference>
<feature type="domain" description="Gfo/Idh/MocA-like oxidoreductase N-terminal" evidence="2">
    <location>
        <begin position="2"/>
        <end position="120"/>
    </location>
</feature>
<evidence type="ECO:0008006" key="5">
    <source>
        <dbReference type="Google" id="ProtNLM"/>
    </source>
</evidence>
<evidence type="ECO:0000313" key="4">
    <source>
        <dbReference type="EMBL" id="SVB89510.1"/>
    </source>
</evidence>